<gene>
    <name evidence="4" type="ORF">BT63DRAFT_421706</name>
</gene>
<dbReference type="Gene3D" id="3.40.50.1970">
    <property type="match status" value="1"/>
</dbReference>
<dbReference type="GO" id="GO:0005739">
    <property type="term" value="C:mitochondrion"/>
    <property type="evidence" value="ECO:0007669"/>
    <property type="project" value="TreeGrafter"/>
</dbReference>
<keyword evidence="5" id="KW-1185">Reference proteome</keyword>
<dbReference type="CDD" id="cd08192">
    <property type="entry name" value="MAR-like"/>
    <property type="match status" value="1"/>
</dbReference>
<accession>A0A6A6UR80</accession>
<dbReference type="GO" id="GO:0004022">
    <property type="term" value="F:alcohol dehydrogenase (NAD+) activity"/>
    <property type="evidence" value="ECO:0007669"/>
    <property type="project" value="TreeGrafter"/>
</dbReference>
<evidence type="ECO:0000313" key="5">
    <source>
        <dbReference type="Proteomes" id="UP000799302"/>
    </source>
</evidence>
<dbReference type="GO" id="GO:0046872">
    <property type="term" value="F:metal ion binding"/>
    <property type="evidence" value="ECO:0007669"/>
    <property type="project" value="InterPro"/>
</dbReference>
<dbReference type="InterPro" id="IPR018211">
    <property type="entry name" value="ADH_Fe_CS"/>
</dbReference>
<feature type="domain" description="Alcohol dehydrogenase iron-type/glycerol dehydrogenase GldA" evidence="2">
    <location>
        <begin position="20"/>
        <end position="167"/>
    </location>
</feature>
<protein>
    <submittedName>
        <fullName evidence="4">Dehydroquinate synthase-like protein</fullName>
    </submittedName>
</protein>
<reference evidence="4" key="1">
    <citation type="journal article" date="2020" name="Stud. Mycol.">
        <title>101 Dothideomycetes genomes: a test case for predicting lifestyles and emergence of pathogens.</title>
        <authorList>
            <person name="Haridas S."/>
            <person name="Albert R."/>
            <person name="Binder M."/>
            <person name="Bloem J."/>
            <person name="Labutti K."/>
            <person name="Salamov A."/>
            <person name="Andreopoulos B."/>
            <person name="Baker S."/>
            <person name="Barry K."/>
            <person name="Bills G."/>
            <person name="Bluhm B."/>
            <person name="Cannon C."/>
            <person name="Castanera R."/>
            <person name="Culley D."/>
            <person name="Daum C."/>
            <person name="Ezra D."/>
            <person name="Gonzalez J."/>
            <person name="Henrissat B."/>
            <person name="Kuo A."/>
            <person name="Liang C."/>
            <person name="Lipzen A."/>
            <person name="Lutzoni F."/>
            <person name="Magnuson J."/>
            <person name="Mondo S."/>
            <person name="Nolan M."/>
            <person name="Ohm R."/>
            <person name="Pangilinan J."/>
            <person name="Park H.-J."/>
            <person name="Ramirez L."/>
            <person name="Alfaro M."/>
            <person name="Sun H."/>
            <person name="Tritt A."/>
            <person name="Yoshinaga Y."/>
            <person name="Zwiers L.-H."/>
            <person name="Turgeon B."/>
            <person name="Goodwin S."/>
            <person name="Spatafora J."/>
            <person name="Crous P."/>
            <person name="Grigoriev I."/>
        </authorList>
    </citation>
    <scope>NUCLEOTIDE SEQUENCE</scope>
    <source>
        <strain evidence="4">CBS 115976</strain>
    </source>
</reference>
<dbReference type="EMBL" id="MU004231">
    <property type="protein sequence ID" value="KAF2673568.1"/>
    <property type="molecule type" value="Genomic_DNA"/>
</dbReference>
<dbReference type="Pfam" id="PF00465">
    <property type="entry name" value="Fe-ADH"/>
    <property type="match status" value="1"/>
</dbReference>
<dbReference type="PANTHER" id="PTHR11496:SF97">
    <property type="entry name" value="ALCOHOL DEHYDROGENASE IRON-TYPE_GLYCEROL DEHYDROGENASE GLDA DOMAIN-CONTAINING PROTEIN"/>
    <property type="match status" value="1"/>
</dbReference>
<dbReference type="Pfam" id="PF25137">
    <property type="entry name" value="ADH_Fe_C"/>
    <property type="match status" value="1"/>
</dbReference>
<name>A0A6A6UR80_9PEZI</name>
<dbReference type="AlphaFoldDB" id="A0A6A6UR80"/>
<dbReference type="InterPro" id="IPR001670">
    <property type="entry name" value="ADH_Fe/GldA"/>
</dbReference>
<proteinExistence type="predicted"/>
<evidence type="ECO:0000259" key="2">
    <source>
        <dbReference type="Pfam" id="PF00465"/>
    </source>
</evidence>
<dbReference type="OrthoDB" id="339764at2759"/>
<dbReference type="Proteomes" id="UP000799302">
    <property type="component" value="Unassembled WGS sequence"/>
</dbReference>
<dbReference type="InterPro" id="IPR056798">
    <property type="entry name" value="ADH_Fe_C"/>
</dbReference>
<dbReference type="InterPro" id="IPR039697">
    <property type="entry name" value="Alcohol_dehydrogenase_Fe"/>
</dbReference>
<evidence type="ECO:0000313" key="4">
    <source>
        <dbReference type="EMBL" id="KAF2673568.1"/>
    </source>
</evidence>
<dbReference type="Gene3D" id="1.20.1090.10">
    <property type="entry name" value="Dehydroquinate synthase-like - alpha domain"/>
    <property type="match status" value="1"/>
</dbReference>
<evidence type="ECO:0000259" key="3">
    <source>
        <dbReference type="Pfam" id="PF25137"/>
    </source>
</evidence>
<feature type="domain" description="Fe-containing alcohol dehydrogenase-like C-terminal" evidence="3">
    <location>
        <begin position="181"/>
        <end position="356"/>
    </location>
</feature>
<keyword evidence="1" id="KW-0560">Oxidoreductase</keyword>
<dbReference type="PROSITE" id="PS00060">
    <property type="entry name" value="ADH_IRON_2"/>
    <property type="match status" value="1"/>
</dbReference>
<sequence>MSNNLVGSWLPTKLQALHHGSGSVEKHLISSLPSEKSKAFIVTGSSLATKTDLIKKVEALLTDHHVSTFAKIRQHAPVAEIDEATEIVLKDSSVDTVISIGGGSPIDAAKAISHRVHEKTGKFLTHITIPTTISAAECTKNAGYTGDDGLKISVSAPELYPQVILYDSSFAIKTPPHLWTSTGMRAMDHAVETMYHPDASELDRMIVLQAASKLFTYLPIYHKNPKDEDAITQLQLAAFASLGFIGQGMKSPLGLSHTLGYALGSPYGIPHGITSCITLGHVAKLKSHDPAAAEQLARMAPFVGAKVTGTAQIDASAVGDRVLELVEELGLTTRLSDKGVGDDQVPIIVKRATKQESGPVFDKVAEIVKAMF</sequence>
<dbReference type="SUPFAM" id="SSF56796">
    <property type="entry name" value="Dehydroquinate synthase-like"/>
    <property type="match status" value="1"/>
</dbReference>
<organism evidence="4 5">
    <name type="scientific">Microthyrium microscopicum</name>
    <dbReference type="NCBI Taxonomy" id="703497"/>
    <lineage>
        <taxon>Eukaryota</taxon>
        <taxon>Fungi</taxon>
        <taxon>Dikarya</taxon>
        <taxon>Ascomycota</taxon>
        <taxon>Pezizomycotina</taxon>
        <taxon>Dothideomycetes</taxon>
        <taxon>Dothideomycetes incertae sedis</taxon>
        <taxon>Microthyriales</taxon>
        <taxon>Microthyriaceae</taxon>
        <taxon>Microthyrium</taxon>
    </lineage>
</organism>
<evidence type="ECO:0000256" key="1">
    <source>
        <dbReference type="ARBA" id="ARBA00023002"/>
    </source>
</evidence>
<dbReference type="PANTHER" id="PTHR11496">
    <property type="entry name" value="ALCOHOL DEHYDROGENASE"/>
    <property type="match status" value="1"/>
</dbReference>